<dbReference type="PANTHER" id="PTHR15591">
    <property type="entry name" value="RUN AND SH3 DOMAIN CONTAINING"/>
    <property type="match status" value="1"/>
</dbReference>
<evidence type="ECO:0000259" key="2">
    <source>
        <dbReference type="PROSITE" id="PS50826"/>
    </source>
</evidence>
<feature type="compositionally biased region" description="Acidic residues" evidence="1">
    <location>
        <begin position="435"/>
        <end position="451"/>
    </location>
</feature>
<feature type="domain" description="RUN" evidence="2">
    <location>
        <begin position="462"/>
        <end position="644"/>
    </location>
</feature>
<dbReference type="Pfam" id="PF26030">
    <property type="entry name" value="RUNDC1"/>
    <property type="match status" value="1"/>
</dbReference>
<proteinExistence type="predicted"/>
<evidence type="ECO:0000256" key="1">
    <source>
        <dbReference type="SAM" id="MobiDB-lite"/>
    </source>
</evidence>
<dbReference type="Gene3D" id="1.20.58.900">
    <property type="match status" value="1"/>
</dbReference>
<organism evidence="3 4">
    <name type="scientific">Mycetomoellerius zeteki</name>
    <dbReference type="NCBI Taxonomy" id="64791"/>
    <lineage>
        <taxon>Eukaryota</taxon>
        <taxon>Metazoa</taxon>
        <taxon>Ecdysozoa</taxon>
        <taxon>Arthropoda</taxon>
        <taxon>Hexapoda</taxon>
        <taxon>Insecta</taxon>
        <taxon>Pterygota</taxon>
        <taxon>Neoptera</taxon>
        <taxon>Endopterygota</taxon>
        <taxon>Hymenoptera</taxon>
        <taxon>Apocrita</taxon>
        <taxon>Aculeata</taxon>
        <taxon>Formicoidea</taxon>
        <taxon>Formicidae</taxon>
        <taxon>Myrmicinae</taxon>
        <taxon>Mycetomoellerius</taxon>
    </lineage>
</organism>
<name>A0A151WGW7_9HYME</name>
<dbReference type="InterPro" id="IPR058732">
    <property type="entry name" value="RUNDC1_M"/>
</dbReference>
<dbReference type="InterPro" id="IPR004012">
    <property type="entry name" value="Run_dom"/>
</dbReference>
<dbReference type="InterPro" id="IPR037213">
    <property type="entry name" value="Run_dom_sf"/>
</dbReference>
<accession>A0A151WGW7</accession>
<dbReference type="EMBL" id="KQ983145">
    <property type="protein sequence ID" value="KYQ47062.1"/>
    <property type="molecule type" value="Genomic_DNA"/>
</dbReference>
<protein>
    <submittedName>
        <fullName evidence="3">RUN domain-containing protein 1</fullName>
    </submittedName>
</protein>
<dbReference type="PROSITE" id="PS50826">
    <property type="entry name" value="RUN"/>
    <property type="match status" value="1"/>
</dbReference>
<dbReference type="STRING" id="64791.A0A151WGW7"/>
<evidence type="ECO:0000313" key="3">
    <source>
        <dbReference type="EMBL" id="KYQ47062.1"/>
    </source>
</evidence>
<feature type="compositionally biased region" description="Acidic residues" evidence="1">
    <location>
        <begin position="55"/>
        <end position="65"/>
    </location>
</feature>
<sequence length="655" mass="73956">MRGVEDAITQSADQYARVSLLVEQEVGEAPCDNDRETMDDERRRRRRHSRAALCESDEVENSDESSESRPSGERWAPVGANDGDEFADEYKYVNGSMENLAYDMERVKMLEEEQEMLNSSLIALTTHFAQVQFRLRQIVDAPASEKETLLKELEEFAFRGIPDVPNNLLLESRSVTPISPVSCGRSVTGVITDAEVESKMALQRTKQRELISQLKSQLEDLEKYAYETGDADLPQSVILERQNIIISHLKEKLNFNVDDLCKLPADDLRWQVDYAISQIVSPLKMKEQLVSQLKTQITDLERFINYLQGEVSTETLACTCACPVHAGGSGASSASYGSKRRFERGRSVKEEAGAANQTKTLNTVRKVVGLLHMFLISQLGCGSERVRRNFGGNSRNPAHNWRDLRTRLDIAVEHVLETIAETSQRQQQLQRHPDDEDDIDDTDDNDNDYTSDSDSSSHANAKITSAVRKHLTTSVRDLVQHGLTVDVMRSGSSVVPFGSCFPQRDVTSANFMHAWELILKYYEIKNGRRYNSSPAQKLSQSFNLDLAAGRIASSKQSLLTTIGNIIASHSPYKRSYDSHFKAFVCAALNANKLVIWLKLILQCQCLLENYYLSWSYVVKTGFQDAFHTLDRLTSYKFDLPVDLAVRQFQNIKDAF</sequence>
<dbReference type="PANTHER" id="PTHR15591:SF19">
    <property type="entry name" value="RUN DOMAIN-CONTAINING PROTEIN 1 ISOFORM X1"/>
    <property type="match status" value="1"/>
</dbReference>
<feature type="region of interest" description="Disordered" evidence="1">
    <location>
        <begin position="422"/>
        <end position="460"/>
    </location>
</feature>
<dbReference type="SMART" id="SM00593">
    <property type="entry name" value="RUN"/>
    <property type="match status" value="1"/>
</dbReference>
<dbReference type="CDD" id="cd17683">
    <property type="entry name" value="RUN_RUNDC1"/>
    <property type="match status" value="1"/>
</dbReference>
<keyword evidence="4" id="KW-1185">Reference proteome</keyword>
<evidence type="ECO:0000313" key="4">
    <source>
        <dbReference type="Proteomes" id="UP000075809"/>
    </source>
</evidence>
<gene>
    <name evidence="3" type="ORF">ALC60_13919</name>
</gene>
<reference evidence="3 4" key="1">
    <citation type="submission" date="2015-09" db="EMBL/GenBank/DDBJ databases">
        <title>Trachymyrmex zeteki WGS genome.</title>
        <authorList>
            <person name="Nygaard S."/>
            <person name="Hu H."/>
            <person name="Boomsma J."/>
            <person name="Zhang G."/>
        </authorList>
    </citation>
    <scope>NUCLEOTIDE SEQUENCE [LARGE SCALE GENOMIC DNA]</scope>
    <source>
        <strain evidence="3">Tzet28-1</strain>
        <tissue evidence="3">Whole body</tissue>
    </source>
</reference>
<dbReference type="SUPFAM" id="SSF140741">
    <property type="entry name" value="RUN domain-like"/>
    <property type="match status" value="1"/>
</dbReference>
<dbReference type="InterPro" id="IPR047343">
    <property type="entry name" value="RUSC1_2"/>
</dbReference>
<feature type="compositionally biased region" description="Basic and acidic residues" evidence="1">
    <location>
        <begin position="32"/>
        <end position="42"/>
    </location>
</feature>
<feature type="region of interest" description="Disordered" evidence="1">
    <location>
        <begin position="29"/>
        <end position="82"/>
    </location>
</feature>
<dbReference type="AlphaFoldDB" id="A0A151WGW7"/>
<dbReference type="Pfam" id="PF02759">
    <property type="entry name" value="RUN"/>
    <property type="match status" value="1"/>
</dbReference>
<dbReference type="Proteomes" id="UP000075809">
    <property type="component" value="Unassembled WGS sequence"/>
</dbReference>